<dbReference type="OrthoDB" id="1495718at2"/>
<dbReference type="Pfam" id="PF11276">
    <property type="entry name" value="DUF3078"/>
    <property type="match status" value="1"/>
</dbReference>
<keyword evidence="1" id="KW-0732">Signal</keyword>
<dbReference type="AlphaFoldDB" id="A0A1G9QW73"/>
<dbReference type="RefSeq" id="WP_089889589.1">
    <property type="nucleotide sequence ID" value="NZ_FNGV01000005.1"/>
</dbReference>
<feature type="signal peptide" evidence="1">
    <location>
        <begin position="1"/>
        <end position="24"/>
    </location>
</feature>
<accession>A0A1G9QW73</accession>
<dbReference type="Proteomes" id="UP000199440">
    <property type="component" value="Unassembled WGS sequence"/>
</dbReference>
<keyword evidence="3" id="KW-1185">Reference proteome</keyword>
<dbReference type="STRING" id="192904.SAMN04488514_105239"/>
<dbReference type="InterPro" id="IPR021428">
    <property type="entry name" value="DUF3078"/>
</dbReference>
<name>A0A1G9QW73_9FLAO</name>
<feature type="chain" id="PRO_5011507040" description="DUF3078 domain-containing protein" evidence="1">
    <location>
        <begin position="25"/>
        <end position="369"/>
    </location>
</feature>
<reference evidence="2 3" key="1">
    <citation type="submission" date="2016-10" db="EMBL/GenBank/DDBJ databases">
        <authorList>
            <person name="de Groot N.N."/>
        </authorList>
    </citation>
    <scope>NUCLEOTIDE SEQUENCE [LARGE SCALE GENOMIC DNA]</scope>
    <source>
        <strain evidence="2 3">DSM 19886</strain>
    </source>
</reference>
<evidence type="ECO:0008006" key="4">
    <source>
        <dbReference type="Google" id="ProtNLM"/>
    </source>
</evidence>
<evidence type="ECO:0000256" key="1">
    <source>
        <dbReference type="SAM" id="SignalP"/>
    </source>
</evidence>
<gene>
    <name evidence="2" type="ORF">SAMN04488514_105239</name>
</gene>
<proteinExistence type="predicted"/>
<evidence type="ECO:0000313" key="3">
    <source>
        <dbReference type="Proteomes" id="UP000199440"/>
    </source>
</evidence>
<sequence length="369" mass="42333">MQNSLLTKVLFTFILIFWISAISAQDTIPTETPIDTTAIDTIVIRKTQERIKNIPRGANLTNPVISFKQTKALNKPYKRFRVPSFWTNINKFGINFSEVAFVNWNAGGNNSVTALGNVRFERNYKFRYIQWDNNMEMRYGLNLQDNQKLRKTDDALRFSSTFGYQRDTISNWYYSVKANFNTQFSNGYKYPDRTTPKSRFMAPGYSFLGAGTSYITKDQKFNLYISPITQKATFVMDQNLADKGAFGVQRAILDADGNVITPGENVFLEFGFLVTNTWETKLMDNVGLKSRASLYTDYLRKFGNIDVDWELNVSLRVNKNILTTIGTHLIYDDDILFDEQVDANGIVTNPGRPRLQFKQLLGVGITYDF</sequence>
<organism evidence="2 3">
    <name type="scientific">Kriegella aquimaris</name>
    <dbReference type="NCBI Taxonomy" id="192904"/>
    <lineage>
        <taxon>Bacteria</taxon>
        <taxon>Pseudomonadati</taxon>
        <taxon>Bacteroidota</taxon>
        <taxon>Flavobacteriia</taxon>
        <taxon>Flavobacteriales</taxon>
        <taxon>Flavobacteriaceae</taxon>
        <taxon>Kriegella</taxon>
    </lineage>
</organism>
<evidence type="ECO:0000313" key="2">
    <source>
        <dbReference type="EMBL" id="SDM15258.1"/>
    </source>
</evidence>
<dbReference type="EMBL" id="FNGV01000005">
    <property type="protein sequence ID" value="SDM15258.1"/>
    <property type="molecule type" value="Genomic_DNA"/>
</dbReference>
<protein>
    <recommendedName>
        <fullName evidence="4">DUF3078 domain-containing protein</fullName>
    </recommendedName>
</protein>